<organism evidence="7 8">
    <name type="scientific">Cytospora mali</name>
    <name type="common">Apple Valsa canker fungus</name>
    <name type="synonym">Valsa mali</name>
    <dbReference type="NCBI Taxonomy" id="578113"/>
    <lineage>
        <taxon>Eukaryota</taxon>
        <taxon>Fungi</taxon>
        <taxon>Dikarya</taxon>
        <taxon>Ascomycota</taxon>
        <taxon>Pezizomycotina</taxon>
        <taxon>Sordariomycetes</taxon>
        <taxon>Sordariomycetidae</taxon>
        <taxon>Diaporthales</taxon>
        <taxon>Cytosporaceae</taxon>
        <taxon>Cytospora</taxon>
    </lineage>
</organism>
<reference evidence="8" key="1">
    <citation type="submission" date="2014-12" db="EMBL/GenBank/DDBJ databases">
        <title>Genome Sequence of Valsa Canker Pathogens Uncovers a Specific Adaption of Colonization on Woody Bark.</title>
        <authorList>
            <person name="Yin Z."/>
            <person name="Liu H."/>
            <person name="Gao X."/>
            <person name="Li Z."/>
            <person name="Song N."/>
            <person name="Ke X."/>
            <person name="Dai Q."/>
            <person name="Wu Y."/>
            <person name="Sun Y."/>
            <person name="Xu J.-R."/>
            <person name="Kang Z.K."/>
            <person name="Wang L."/>
            <person name="Huang L."/>
        </authorList>
    </citation>
    <scope>NUCLEOTIDE SEQUENCE [LARGE SCALE GENOMIC DNA]</scope>
    <source>
        <strain evidence="8">SXYL134</strain>
    </source>
</reference>
<dbReference type="GO" id="GO:0005739">
    <property type="term" value="C:mitochondrion"/>
    <property type="evidence" value="ECO:0007669"/>
    <property type="project" value="TreeGrafter"/>
</dbReference>
<keyword evidence="3" id="KW-0812">Transmembrane</keyword>
<dbReference type="OrthoDB" id="430207at2759"/>
<evidence type="ECO:0000256" key="6">
    <source>
        <dbReference type="RuleBase" id="RU363053"/>
    </source>
</evidence>
<evidence type="ECO:0000256" key="4">
    <source>
        <dbReference type="ARBA" id="ARBA00022989"/>
    </source>
</evidence>
<comment type="subcellular location">
    <subcellularLocation>
        <location evidence="1">Membrane</location>
        <topology evidence="1">Multi-pass membrane protein</topology>
    </subcellularLocation>
</comment>
<evidence type="ECO:0000256" key="3">
    <source>
        <dbReference type="ARBA" id="ARBA00022692"/>
    </source>
</evidence>
<keyword evidence="4" id="KW-1133">Transmembrane helix</keyword>
<accession>A0A194UXR7</accession>
<dbReference type="PANTHER" id="PTHR11266:SF113">
    <property type="entry name" value="MEMBRANE PROTEIN, MPV17_PMP22 FAMILY, PUTATIVE (AFU_ORTHOLOGUE AFUA_1G13840)-RELATED"/>
    <property type="match status" value="1"/>
</dbReference>
<proteinExistence type="inferred from homology"/>
<dbReference type="EMBL" id="KN714690">
    <property type="protein sequence ID" value="KUI56527.1"/>
    <property type="molecule type" value="Genomic_DNA"/>
</dbReference>
<name>A0A194UXR7_CYTMA</name>
<gene>
    <name evidence="7" type="ORF">VP1G_03907</name>
</gene>
<dbReference type="PANTHER" id="PTHR11266">
    <property type="entry name" value="PEROXISOMAL MEMBRANE PROTEIN 2, PXMP2 MPV17"/>
    <property type="match status" value="1"/>
</dbReference>
<dbReference type="Proteomes" id="UP000078576">
    <property type="component" value="Unassembled WGS sequence"/>
</dbReference>
<dbReference type="GO" id="GO:0016020">
    <property type="term" value="C:membrane"/>
    <property type="evidence" value="ECO:0007669"/>
    <property type="project" value="UniProtKB-SubCell"/>
</dbReference>
<sequence>MASVMFSTAARTACNGKLASNLFRAQRLHMSTTPSQQLFLNPAKRSANFSFKSNFSTTVRRRQESQKAINSAATAPTPAAPVQPAFWERLGPLTQFFRWYGKSNTQRPYLTQFLSSLVIFCTGDLAAQYFGGEEYDYKRTLRVLAISAGSSIIIFKCKLLTLATKVGVNQVVYAPVFGTYYFTLQGFLSGDSADKVWERVKVAMPRSVISSWMFWPPITATTFAFVPPMYHAVLLACEVG</sequence>
<evidence type="ECO:0000313" key="7">
    <source>
        <dbReference type="EMBL" id="KUI56527.1"/>
    </source>
</evidence>
<dbReference type="AlphaFoldDB" id="A0A194UXR7"/>
<evidence type="ECO:0000256" key="2">
    <source>
        <dbReference type="ARBA" id="ARBA00006824"/>
    </source>
</evidence>
<keyword evidence="5" id="KW-0472">Membrane</keyword>
<dbReference type="InterPro" id="IPR007248">
    <property type="entry name" value="Mpv17_PMP22"/>
</dbReference>
<evidence type="ECO:0000256" key="1">
    <source>
        <dbReference type="ARBA" id="ARBA00004141"/>
    </source>
</evidence>
<keyword evidence="8" id="KW-1185">Reference proteome</keyword>
<evidence type="ECO:0000313" key="8">
    <source>
        <dbReference type="Proteomes" id="UP000078576"/>
    </source>
</evidence>
<dbReference type="Pfam" id="PF04117">
    <property type="entry name" value="Mpv17_PMP22"/>
    <property type="match status" value="1"/>
</dbReference>
<comment type="similarity">
    <text evidence="2 6">Belongs to the peroxisomal membrane protein PXMP2/4 family.</text>
</comment>
<protein>
    <submittedName>
        <fullName evidence="7">Protein SYM1</fullName>
    </submittedName>
</protein>
<evidence type="ECO:0000256" key="5">
    <source>
        <dbReference type="ARBA" id="ARBA00023136"/>
    </source>
</evidence>
<dbReference type="STRING" id="694573.A0A194UXR7"/>